<organism evidence="14 15">
    <name type="scientific">Salvia divinorum</name>
    <name type="common">Maria pastora</name>
    <name type="synonym">Diviner's sage</name>
    <dbReference type="NCBI Taxonomy" id="28513"/>
    <lineage>
        <taxon>Eukaryota</taxon>
        <taxon>Viridiplantae</taxon>
        <taxon>Streptophyta</taxon>
        <taxon>Embryophyta</taxon>
        <taxon>Tracheophyta</taxon>
        <taxon>Spermatophyta</taxon>
        <taxon>Magnoliopsida</taxon>
        <taxon>eudicotyledons</taxon>
        <taxon>Gunneridae</taxon>
        <taxon>Pentapetalae</taxon>
        <taxon>asterids</taxon>
        <taxon>lamiids</taxon>
        <taxon>Lamiales</taxon>
        <taxon>Lamiaceae</taxon>
        <taxon>Nepetoideae</taxon>
        <taxon>Mentheae</taxon>
        <taxon>Salviinae</taxon>
        <taxon>Salvia</taxon>
        <taxon>Salvia subgen. Calosphace</taxon>
    </lineage>
</organism>
<dbReference type="GO" id="GO:0030599">
    <property type="term" value="F:pectinesterase activity"/>
    <property type="evidence" value="ECO:0007669"/>
    <property type="project" value="UniProtKB-UniRule"/>
</dbReference>
<evidence type="ECO:0000259" key="13">
    <source>
        <dbReference type="Pfam" id="PF04043"/>
    </source>
</evidence>
<comment type="subcellular location">
    <subcellularLocation>
        <location evidence="1 11">Secreted</location>
        <location evidence="1 11">Cell wall</location>
    </subcellularLocation>
</comment>
<dbReference type="AlphaFoldDB" id="A0ABD1GII7"/>
<sequence>MASLVALIIFIAIAISQAVATTDDVILEIGISNESQGKNLTELTMQQISLAIPYFSDNGEIRRMINNTDAYNTLALSALKCCQELLPLAIDNLNRSLSTDVTKGGLMSMTCAAGTNMQTCVEGFEDQPQVMFESVYNKLKYPIDLNRGITKIMARSNNKSDLLKKDSDYPGWLSDGDRNLLLADSKINADVVVAKDGSGKYKRISDAVKNAPRFSKTRYVIYVKSGVYNENVNIGSDRWNVMMFGDGMEKTIISSNRSHGAGLMTYDTPTFAVRGEGFMARDIKFANTAGAINGQAVALLSDSDRSVFYRCSMDGYQDTLCANSKRQFYRECEIYGTIDLIFGSAAVVIQKSSIFVRKPVPGQDNVITAHGETDSQCQTGIVVQTSTIQASENLKGVSTFLGRPWKPYATSVFMQNNFNDLIDPRGWRPWNTTPGAKPTPDTVFLAEYENRGNSAMTTGRVKWKGVKTSLSFAEASGFTVGSFIQGKDWLPATQVPYDLGL</sequence>
<evidence type="ECO:0000256" key="5">
    <source>
        <dbReference type="ARBA" id="ARBA00022512"/>
    </source>
</evidence>
<dbReference type="FunFam" id="2.160.20.10:FF:000001">
    <property type="entry name" value="Pectinesterase"/>
    <property type="match status" value="1"/>
</dbReference>
<dbReference type="Pfam" id="PF04043">
    <property type="entry name" value="PMEI"/>
    <property type="match status" value="1"/>
</dbReference>
<keyword evidence="9 11" id="KW-0961">Cell wall biogenesis/degradation</keyword>
<evidence type="ECO:0000256" key="1">
    <source>
        <dbReference type="ARBA" id="ARBA00004191"/>
    </source>
</evidence>
<feature type="chain" id="PRO_5044524951" description="Pectinesterase" evidence="11">
    <location>
        <begin position="21"/>
        <end position="501"/>
    </location>
</feature>
<comment type="pathway">
    <text evidence="2 11">Glycan metabolism; pectin degradation; 2-dehydro-3-deoxy-D-gluconate from pectin: step 1/5.</text>
</comment>
<dbReference type="Proteomes" id="UP001567538">
    <property type="component" value="Unassembled WGS sequence"/>
</dbReference>
<evidence type="ECO:0000256" key="7">
    <source>
        <dbReference type="ARBA" id="ARBA00022801"/>
    </source>
</evidence>
<keyword evidence="15" id="KW-1185">Reference proteome</keyword>
<keyword evidence="7 11" id="KW-0378">Hydrolase</keyword>
<dbReference type="GO" id="GO:0045490">
    <property type="term" value="P:pectin catabolic process"/>
    <property type="evidence" value="ECO:0007669"/>
    <property type="project" value="UniProtKB-UniRule"/>
</dbReference>
<keyword evidence="5 11" id="KW-0134">Cell wall</keyword>
<dbReference type="InterPro" id="IPR006501">
    <property type="entry name" value="Pectinesterase_inhib_dom"/>
</dbReference>
<dbReference type="InterPro" id="IPR012334">
    <property type="entry name" value="Pectin_lyas_fold"/>
</dbReference>
<gene>
    <name evidence="14" type="ORF">AAHA92_20854</name>
</gene>
<dbReference type="InterPro" id="IPR011050">
    <property type="entry name" value="Pectin_lyase_fold/virulence"/>
</dbReference>
<evidence type="ECO:0000256" key="8">
    <source>
        <dbReference type="ARBA" id="ARBA00023085"/>
    </source>
</evidence>
<dbReference type="SUPFAM" id="SSF51126">
    <property type="entry name" value="Pectin lyase-like"/>
    <property type="match status" value="1"/>
</dbReference>
<dbReference type="InterPro" id="IPR018040">
    <property type="entry name" value="Pectinesterase_Tyr_AS"/>
</dbReference>
<keyword evidence="11" id="KW-0732">Signal</keyword>
<feature type="signal peptide" evidence="11">
    <location>
        <begin position="1"/>
        <end position="20"/>
    </location>
</feature>
<proteinExistence type="inferred from homology"/>
<feature type="domain" description="Pectinesterase inhibitor" evidence="13">
    <location>
        <begin position="62"/>
        <end position="150"/>
    </location>
</feature>
<evidence type="ECO:0000313" key="15">
    <source>
        <dbReference type="Proteomes" id="UP001567538"/>
    </source>
</evidence>
<dbReference type="PANTHER" id="PTHR31707">
    <property type="entry name" value="PECTINESTERASE"/>
    <property type="match status" value="1"/>
</dbReference>
<evidence type="ECO:0000256" key="4">
    <source>
        <dbReference type="ARBA" id="ARBA00007786"/>
    </source>
</evidence>
<dbReference type="SUPFAM" id="SSF101148">
    <property type="entry name" value="Plant invertase/pectin methylesterase inhibitor"/>
    <property type="match status" value="1"/>
</dbReference>
<dbReference type="EC" id="3.1.1.11" evidence="11"/>
<dbReference type="EMBL" id="JBEAFC010000008">
    <property type="protein sequence ID" value="KAL1543943.1"/>
    <property type="molecule type" value="Genomic_DNA"/>
</dbReference>
<dbReference type="Pfam" id="PF01095">
    <property type="entry name" value="Pectinesterase"/>
    <property type="match status" value="1"/>
</dbReference>
<name>A0ABD1GII7_SALDI</name>
<comment type="similarity">
    <text evidence="3">In the N-terminal section; belongs to the PMEI family.</text>
</comment>
<evidence type="ECO:0000256" key="3">
    <source>
        <dbReference type="ARBA" id="ARBA00006027"/>
    </source>
</evidence>
<evidence type="ECO:0000256" key="9">
    <source>
        <dbReference type="ARBA" id="ARBA00023316"/>
    </source>
</evidence>
<dbReference type="PROSITE" id="PS00800">
    <property type="entry name" value="PECTINESTERASE_1"/>
    <property type="match status" value="1"/>
</dbReference>
<dbReference type="InterPro" id="IPR035513">
    <property type="entry name" value="Invertase/methylesterase_inhib"/>
</dbReference>
<accession>A0ABD1GII7</accession>
<evidence type="ECO:0000256" key="2">
    <source>
        <dbReference type="ARBA" id="ARBA00005184"/>
    </source>
</evidence>
<evidence type="ECO:0000313" key="14">
    <source>
        <dbReference type="EMBL" id="KAL1543943.1"/>
    </source>
</evidence>
<comment type="function">
    <text evidence="11">Acts in the modification of cell walls via demethylesterification of cell wall pectin.</text>
</comment>
<keyword evidence="8 11" id="KW-0063">Aspartyl esterase</keyword>
<dbReference type="InterPro" id="IPR000070">
    <property type="entry name" value="Pectinesterase_cat"/>
</dbReference>
<comment type="catalytic activity">
    <reaction evidence="10 11">
        <text>[(1-&gt;4)-alpha-D-galacturonosyl methyl ester](n) + n H2O = [(1-&gt;4)-alpha-D-galacturonosyl](n) + n methanol + n H(+)</text>
        <dbReference type="Rhea" id="RHEA:22380"/>
        <dbReference type="Rhea" id="RHEA-COMP:14570"/>
        <dbReference type="Rhea" id="RHEA-COMP:14573"/>
        <dbReference type="ChEBI" id="CHEBI:15377"/>
        <dbReference type="ChEBI" id="CHEBI:15378"/>
        <dbReference type="ChEBI" id="CHEBI:17790"/>
        <dbReference type="ChEBI" id="CHEBI:140522"/>
        <dbReference type="ChEBI" id="CHEBI:140523"/>
        <dbReference type="EC" id="3.1.1.11"/>
    </reaction>
</comment>
<evidence type="ECO:0000259" key="12">
    <source>
        <dbReference type="Pfam" id="PF01095"/>
    </source>
</evidence>
<evidence type="ECO:0000256" key="10">
    <source>
        <dbReference type="ARBA" id="ARBA00047928"/>
    </source>
</evidence>
<comment type="caution">
    <text evidence="14">The sequence shown here is derived from an EMBL/GenBank/DDBJ whole genome shotgun (WGS) entry which is preliminary data.</text>
</comment>
<evidence type="ECO:0000256" key="6">
    <source>
        <dbReference type="ARBA" id="ARBA00022525"/>
    </source>
</evidence>
<dbReference type="GO" id="GO:0042545">
    <property type="term" value="P:cell wall modification"/>
    <property type="evidence" value="ECO:0007669"/>
    <property type="project" value="UniProtKB-UniRule"/>
</dbReference>
<protein>
    <recommendedName>
        <fullName evidence="11">Pectinesterase</fullName>
        <ecNumber evidence="11">3.1.1.11</ecNumber>
    </recommendedName>
</protein>
<reference evidence="14 15" key="1">
    <citation type="submission" date="2024-06" db="EMBL/GenBank/DDBJ databases">
        <title>A chromosome level genome sequence of Diviner's sage (Salvia divinorum).</title>
        <authorList>
            <person name="Ford S.A."/>
            <person name="Ro D.-K."/>
            <person name="Ness R.W."/>
            <person name="Phillips M.A."/>
        </authorList>
    </citation>
    <scope>NUCLEOTIDE SEQUENCE [LARGE SCALE GENOMIC DNA]</scope>
    <source>
        <strain evidence="14">SAF-2024a</strain>
        <tissue evidence="14">Leaf</tissue>
    </source>
</reference>
<evidence type="ECO:0000256" key="11">
    <source>
        <dbReference type="RuleBase" id="RU000589"/>
    </source>
</evidence>
<dbReference type="Gene3D" id="2.160.20.10">
    <property type="entry name" value="Single-stranded right-handed beta-helix, Pectin lyase-like"/>
    <property type="match status" value="1"/>
</dbReference>
<keyword evidence="6 11" id="KW-0964">Secreted</keyword>
<dbReference type="Gene3D" id="1.20.140.40">
    <property type="entry name" value="Invertase/pectin methylesterase inhibitor family protein"/>
    <property type="match status" value="1"/>
</dbReference>
<feature type="domain" description="Pectinesterase catalytic" evidence="12">
    <location>
        <begin position="190"/>
        <end position="486"/>
    </location>
</feature>
<comment type="similarity">
    <text evidence="4">In the C-terminal section; belongs to the pectinesterase family.</text>
</comment>